<keyword evidence="4" id="KW-0413">Isomerase</keyword>
<dbReference type="Pfam" id="PF00425">
    <property type="entry name" value="Chorismate_bind"/>
    <property type="match status" value="1"/>
</dbReference>
<dbReference type="EMBL" id="CP097160">
    <property type="protein sequence ID" value="UQN16145.1"/>
    <property type="molecule type" value="Genomic_DNA"/>
</dbReference>
<dbReference type="InterPro" id="IPR004561">
    <property type="entry name" value="IsoChor_synthase"/>
</dbReference>
<accession>A0ABY4N0B9</accession>
<evidence type="ECO:0000256" key="1">
    <source>
        <dbReference type="ARBA" id="ARBA00000799"/>
    </source>
</evidence>
<dbReference type="Gene3D" id="3.60.120.10">
    <property type="entry name" value="Anthranilate synthase"/>
    <property type="match status" value="1"/>
</dbReference>
<name>A0ABY4N0B9_9MICO</name>
<gene>
    <name evidence="7" type="ORF">M3M28_11160</name>
</gene>
<sequence>MVALPRLRVRTARIADPGGLLQLAPVPGAGQLRELAVWLRRGDGIVGRGEVWRAEFSGPERIREARETWRQLVEASEISDEVQLPSTGLVAFGAFAFADSSEAASVLRVPELIFGRRGGVAFVTRVTLAGDDDPEDESEPVLATAQLPVIAPVGEFAPLTFAEGAMTAALHHDAVAEAVSRIRGGELSKVVIARDLKAPIAAGQDFRAVLARLTEAYPETWTYAVDGLIGASPEMLVRVIDGAVTARVLAGTAPRETDAGADASAAASLRASAKNREEHRYAVESALGSLRSLDRHDEPDSGLTASPEPFLLELPNVWHLASDIRGTLPRDASVLDLVAALHPTAAVGGTPRNAALAAIDELEPFDRMRYAGPAGWLSASGDGEWVVALRGAEFATDAVTAFAGGGIVGSSDPDEEFAETLPKFRPIVEALGATVDAAGPRPAGS</sequence>
<dbReference type="SUPFAM" id="SSF56322">
    <property type="entry name" value="ADC synthase"/>
    <property type="match status" value="1"/>
</dbReference>
<dbReference type="InterPro" id="IPR005801">
    <property type="entry name" value="ADC_synthase"/>
</dbReference>
<evidence type="ECO:0000259" key="6">
    <source>
        <dbReference type="Pfam" id="PF00425"/>
    </source>
</evidence>
<comment type="similarity">
    <text evidence="2">Belongs to the isochorismate synthase family.</text>
</comment>
<evidence type="ECO:0000256" key="4">
    <source>
        <dbReference type="ARBA" id="ARBA00023235"/>
    </source>
</evidence>
<protein>
    <recommendedName>
        <fullName evidence="3">isochorismate synthase</fullName>
        <ecNumber evidence="3">5.4.4.2</ecNumber>
    </recommendedName>
    <alternativeName>
        <fullName evidence="5">Isochorismate mutase</fullName>
    </alternativeName>
</protein>
<dbReference type="PANTHER" id="PTHR42839:SF2">
    <property type="entry name" value="ISOCHORISMATE SYNTHASE ENTC"/>
    <property type="match status" value="1"/>
</dbReference>
<evidence type="ECO:0000256" key="5">
    <source>
        <dbReference type="ARBA" id="ARBA00041564"/>
    </source>
</evidence>
<feature type="domain" description="Chorismate-utilising enzyme C-terminal" evidence="6">
    <location>
        <begin position="171"/>
        <end position="423"/>
    </location>
</feature>
<evidence type="ECO:0000256" key="3">
    <source>
        <dbReference type="ARBA" id="ARBA00012824"/>
    </source>
</evidence>
<dbReference type="NCBIfam" id="TIGR00543">
    <property type="entry name" value="isochor_syn"/>
    <property type="match status" value="1"/>
</dbReference>
<reference evidence="7" key="1">
    <citation type="submission" date="2022-05" db="EMBL/GenBank/DDBJ databases">
        <title>Complete genome sequence of toluene-degrading Gulosibacter sediminis strain ACHW.36C.</title>
        <authorList>
            <person name="Wai A.C."/>
            <person name="Lai G.K."/>
            <person name="Griffin S.D."/>
            <person name="Leung F.C."/>
        </authorList>
    </citation>
    <scope>NUCLEOTIDE SEQUENCE [LARGE SCALE GENOMIC DNA]</scope>
    <source>
        <strain evidence="7">ACHW.36C</strain>
    </source>
</reference>
<dbReference type="EC" id="5.4.4.2" evidence="3"/>
<proteinExistence type="inferred from homology"/>
<comment type="catalytic activity">
    <reaction evidence="1">
        <text>chorismate = isochorismate</text>
        <dbReference type="Rhea" id="RHEA:18985"/>
        <dbReference type="ChEBI" id="CHEBI:29748"/>
        <dbReference type="ChEBI" id="CHEBI:29780"/>
        <dbReference type="EC" id="5.4.4.2"/>
    </reaction>
</comment>
<dbReference type="InterPro" id="IPR015890">
    <property type="entry name" value="Chorismate_C"/>
</dbReference>
<dbReference type="PANTHER" id="PTHR42839">
    <property type="entry name" value="ISOCHORISMATE SYNTHASE ENTC"/>
    <property type="match status" value="1"/>
</dbReference>
<organism evidence="7">
    <name type="scientific">Gulosibacter sediminis</name>
    <dbReference type="NCBI Taxonomy" id="1729695"/>
    <lineage>
        <taxon>Bacteria</taxon>
        <taxon>Bacillati</taxon>
        <taxon>Actinomycetota</taxon>
        <taxon>Actinomycetes</taxon>
        <taxon>Micrococcales</taxon>
        <taxon>Microbacteriaceae</taxon>
        <taxon>Gulosibacter</taxon>
    </lineage>
</organism>
<evidence type="ECO:0000256" key="2">
    <source>
        <dbReference type="ARBA" id="ARBA00005297"/>
    </source>
</evidence>
<evidence type="ECO:0000313" key="7">
    <source>
        <dbReference type="EMBL" id="UQN16145.1"/>
    </source>
</evidence>